<evidence type="ECO:0000313" key="1">
    <source>
        <dbReference type="Proteomes" id="UP000887579"/>
    </source>
</evidence>
<proteinExistence type="predicted"/>
<accession>A0AC34F5A7</accession>
<reference evidence="2" key="1">
    <citation type="submission" date="2022-11" db="UniProtKB">
        <authorList>
            <consortium name="WormBaseParasite"/>
        </authorList>
    </citation>
    <scope>IDENTIFICATION</scope>
</reference>
<dbReference type="WBParaSite" id="ES5_v2.g12256.t1">
    <property type="protein sequence ID" value="ES5_v2.g12256.t1"/>
    <property type="gene ID" value="ES5_v2.g12256"/>
</dbReference>
<organism evidence="1 2">
    <name type="scientific">Panagrolaimus sp. ES5</name>
    <dbReference type="NCBI Taxonomy" id="591445"/>
    <lineage>
        <taxon>Eukaryota</taxon>
        <taxon>Metazoa</taxon>
        <taxon>Ecdysozoa</taxon>
        <taxon>Nematoda</taxon>
        <taxon>Chromadorea</taxon>
        <taxon>Rhabditida</taxon>
        <taxon>Tylenchina</taxon>
        <taxon>Panagrolaimomorpha</taxon>
        <taxon>Panagrolaimoidea</taxon>
        <taxon>Panagrolaimidae</taxon>
        <taxon>Panagrolaimus</taxon>
    </lineage>
</organism>
<evidence type="ECO:0000313" key="2">
    <source>
        <dbReference type="WBParaSite" id="ES5_v2.g12256.t1"/>
    </source>
</evidence>
<name>A0AC34F5A7_9BILA</name>
<dbReference type="Proteomes" id="UP000887579">
    <property type="component" value="Unplaced"/>
</dbReference>
<protein>
    <submittedName>
        <fullName evidence="2">Histone acetyltransferase</fullName>
    </submittedName>
</protein>
<sequence>MSTSISYWDSVGNRIIRFVNLHHSESSSKEDSSPTKDKSGMNHRNDENRGRKRTDKVDHVVETRSRTRASFSSPNPSNKSASNTPSPAINGFHDEESIEENKSFAMPTISPRKLKELRELNESSTWKDPSVGKHPRPTRRSLTSQRTSPRMPALKVAPQSSTPNIFPIRPSTRSQVKQNGSDTNGIILDSPQPSTSASLLNGVQKRRISLRHEHQHHFEPVSKKQRVNKLKLKIPSRISRIKKRPIKRPKFKPYKTKKVLAFETADIEDPETFETIESLKERCMKKKIPVKKSKVKTAVKIKVKRPPRASDSAFAIVPETLENVKVDESKAAKAIIPIMAFTEKKLPRISLSERTYTKRCLRLKRPSDANFLLPFPRSRLRNSSKVQFKIATKRIKPPPLKNGIKWLALLTPCQRSCNCMRFQTKRVKWEIDIPNEEDVNALRTDELCSCCHHSLWVHRRKYDVEDRRKRYAVLRDIIIVQKMLSVETNKENLRVLFVLLKDLMFIIIENQALPKECFPFKNSLIHELSVRRHIQAYMQTKEARKLGFLNRHAQDLLQTLEEFVFPPPNQIEQYSYTFKFKKYTETVVEKTFLTWYRHFYLRWLVFCRLPYFLNSLPKYETCNIMSFQFIELFAESIALKLEEKFAETDDPGVKVVAVMFRRLRLFAKTVVTISKRNIKRLTMKGYGSNVLEEDYDSIPQSPDAMETRHTPALDLILQEQSGPFTYIQHFEDDSQPLEVTCPLPFAKYFWKLAKKRKYKLFLDSIGGPKNAKPLTLRHDPNTLSDFEAISHDIQKTMRVSRWRSNCDKERAAGKIEMIVLRNIKSTTSPKQNDFLMQFISVIHRQLPKMPKHYIIRLVMDGKHRSMILLKYLNRGSSPGWAVLGGICFRPFKTQSFSEIVFVAVHADHQVRGYGSYLMDQLKRYHVEHLGFPHLLTFADKNAIVYFKKQGFSKDIGLPHENFHRYIKEYEGATLMYCHSRLCNTPEDELYWAHKLKKHLRNLYFELCPEWNKIYEGLEKKFLERDLLPMKVDRFEQIDNYGFGLFYDEIGLPQLFWKRQYELIELDGGPIEEEEFFSEDEHYGREDPFKEESEDDEDDYGLVDELTTPEWKEPDDEYIPEEENSTQMMFMLVEAIARCPYSWPFHYPVDEYDAPTYSEDLNQAMTLEIIEDRLDWGYYIHERMLFLDFARVFINCYAFNEQQDGPYYHACYRLHQYFNAIAIQIFGDRVAPYLLPIAKASSFRKPNQKADQVVFDPLRPYWYPIRVLLPPPPPTPKLKKTPKKKLAKTRSKSIGSTSKKRIKSQTPVREKTPSRKLSTNSAKKIQTKLVFNQSSSAGYHLEFLDETTAPDKRTTRAAARTPNTTPSNSARRRRR</sequence>